<proteinExistence type="predicted"/>
<keyword evidence="2" id="KW-1185">Reference proteome</keyword>
<name>A0A7G8AKC4_9CAUD</name>
<protein>
    <submittedName>
        <fullName evidence="1">Uncharacterized protein</fullName>
    </submittedName>
</protein>
<dbReference type="EMBL" id="MT700412">
    <property type="protein sequence ID" value="QNI20369.1"/>
    <property type="molecule type" value="Genomic_DNA"/>
</dbReference>
<organism evidence="1 2">
    <name type="scientific">Bacillus phage 1_ICo-2020</name>
    <dbReference type="NCBI Taxonomy" id="2759272"/>
    <lineage>
        <taxon>Viruses</taxon>
        <taxon>Duplodnaviria</taxon>
        <taxon>Heunggongvirae</taxon>
        <taxon>Uroviricota</taxon>
        <taxon>Caudoviricetes</taxon>
        <taxon>Ehrlichviridae</taxon>
        <taxon>Suttonboningtonvirus</taxon>
        <taxon>Suttonboningtonvirus sv1ICo2020</taxon>
    </lineage>
</organism>
<sequence>MVSTLTKYKGIYNDIKQGLYDTLVDSFNNSEVRMDVYKAPFQNIHGFPAITIETVARTKETKGMGVSVYNVDYYVWVYTDVMDSLEAEEQCLEYARMTEEFLLANKSLGGVCSSLSLDEDELQFGVIEQGENNFLQGARIPVRVTSGLISDKRTCGDSSGGDCSCG</sequence>
<evidence type="ECO:0000313" key="2">
    <source>
        <dbReference type="Proteomes" id="UP000515915"/>
    </source>
</evidence>
<reference evidence="1 2" key="1">
    <citation type="submission" date="2020-06" db="EMBL/GenBank/DDBJ databases">
        <authorList>
            <person name="Connerton I.F."/>
        </authorList>
    </citation>
    <scope>NUCLEOTIDE SEQUENCE [LARGE SCALE GENOMIC DNA]</scope>
</reference>
<evidence type="ECO:0000313" key="1">
    <source>
        <dbReference type="EMBL" id="QNI20369.1"/>
    </source>
</evidence>
<accession>A0A7G8AKC4</accession>
<dbReference type="Proteomes" id="UP000515915">
    <property type="component" value="Segment"/>
</dbReference>